<name>A0A392UDH4_9FABA</name>
<accession>A0A392UDH4</accession>
<evidence type="ECO:0000313" key="1">
    <source>
        <dbReference type="EMBL" id="MCI71579.1"/>
    </source>
</evidence>
<dbReference type="AlphaFoldDB" id="A0A392UDH4"/>
<dbReference type="EMBL" id="LXQA010799120">
    <property type="protein sequence ID" value="MCI71579.1"/>
    <property type="molecule type" value="Genomic_DNA"/>
</dbReference>
<keyword evidence="2" id="KW-1185">Reference proteome</keyword>
<sequence length="80" mass="8824">MNGKEGIEEIGEVNEGCRVVVEEEEGWCGKREVEVEEEEEEEEGVIEGGGDVIEELEDQIVYNGLDVGCGGGYEEDVHHL</sequence>
<proteinExistence type="predicted"/>
<feature type="non-terminal residue" evidence="1">
    <location>
        <position position="80"/>
    </location>
</feature>
<comment type="caution">
    <text evidence="1">The sequence shown here is derived from an EMBL/GenBank/DDBJ whole genome shotgun (WGS) entry which is preliminary data.</text>
</comment>
<organism evidence="1 2">
    <name type="scientific">Trifolium medium</name>
    <dbReference type="NCBI Taxonomy" id="97028"/>
    <lineage>
        <taxon>Eukaryota</taxon>
        <taxon>Viridiplantae</taxon>
        <taxon>Streptophyta</taxon>
        <taxon>Embryophyta</taxon>
        <taxon>Tracheophyta</taxon>
        <taxon>Spermatophyta</taxon>
        <taxon>Magnoliopsida</taxon>
        <taxon>eudicotyledons</taxon>
        <taxon>Gunneridae</taxon>
        <taxon>Pentapetalae</taxon>
        <taxon>rosids</taxon>
        <taxon>fabids</taxon>
        <taxon>Fabales</taxon>
        <taxon>Fabaceae</taxon>
        <taxon>Papilionoideae</taxon>
        <taxon>50 kb inversion clade</taxon>
        <taxon>NPAAA clade</taxon>
        <taxon>Hologalegina</taxon>
        <taxon>IRL clade</taxon>
        <taxon>Trifolieae</taxon>
        <taxon>Trifolium</taxon>
    </lineage>
</organism>
<protein>
    <submittedName>
        <fullName evidence="1">Uncharacterized protein</fullName>
    </submittedName>
</protein>
<evidence type="ECO:0000313" key="2">
    <source>
        <dbReference type="Proteomes" id="UP000265520"/>
    </source>
</evidence>
<dbReference type="Proteomes" id="UP000265520">
    <property type="component" value="Unassembled WGS sequence"/>
</dbReference>
<reference evidence="1 2" key="1">
    <citation type="journal article" date="2018" name="Front. Plant Sci.">
        <title>Red Clover (Trifolium pratense) and Zigzag Clover (T. medium) - A Picture of Genomic Similarities and Differences.</title>
        <authorList>
            <person name="Dluhosova J."/>
            <person name="Istvanek J."/>
            <person name="Nedelnik J."/>
            <person name="Repkova J."/>
        </authorList>
    </citation>
    <scope>NUCLEOTIDE SEQUENCE [LARGE SCALE GENOMIC DNA]</scope>
    <source>
        <strain evidence="2">cv. 10/8</strain>
        <tissue evidence="1">Leaf</tissue>
    </source>
</reference>